<organism evidence="1 2">
    <name type="scientific">Candidatus Corynebacterium avicola</name>
    <dbReference type="NCBI Taxonomy" id="2838527"/>
    <lineage>
        <taxon>Bacteria</taxon>
        <taxon>Bacillati</taxon>
        <taxon>Actinomycetota</taxon>
        <taxon>Actinomycetes</taxon>
        <taxon>Mycobacteriales</taxon>
        <taxon>Corynebacteriaceae</taxon>
        <taxon>Corynebacterium</taxon>
    </lineage>
</organism>
<dbReference type="Gene3D" id="2.30.30.110">
    <property type="match status" value="1"/>
</dbReference>
<dbReference type="InterPro" id="IPR011067">
    <property type="entry name" value="Plasmid_toxin/cell-grow_inhib"/>
</dbReference>
<sequence>MVPLTRTIRDNGAEVFIELDAVNVLSSASAAQRQHIRSVATGRIGGCMGNVGVSLLRQLRETVAVIMDV</sequence>
<dbReference type="Proteomes" id="UP000824190">
    <property type="component" value="Unassembled WGS sequence"/>
</dbReference>
<dbReference type="EMBL" id="DXGC01000008">
    <property type="protein sequence ID" value="HIW90205.1"/>
    <property type="molecule type" value="Genomic_DNA"/>
</dbReference>
<dbReference type="AlphaFoldDB" id="A0A9D1RMK0"/>
<evidence type="ECO:0000313" key="2">
    <source>
        <dbReference type="Proteomes" id="UP000824190"/>
    </source>
</evidence>
<evidence type="ECO:0000313" key="1">
    <source>
        <dbReference type="EMBL" id="HIW90205.1"/>
    </source>
</evidence>
<gene>
    <name evidence="1" type="ORF">H9870_00835</name>
</gene>
<name>A0A9D1RMK0_9CORY</name>
<comment type="caution">
    <text evidence="1">The sequence shown here is derived from an EMBL/GenBank/DDBJ whole genome shotgun (WGS) entry which is preliminary data.</text>
</comment>
<accession>A0A9D1RMK0</accession>
<reference evidence="1" key="2">
    <citation type="submission" date="2021-04" db="EMBL/GenBank/DDBJ databases">
        <authorList>
            <person name="Gilroy R."/>
        </authorList>
    </citation>
    <scope>NUCLEOTIDE SEQUENCE</scope>
    <source>
        <strain evidence="1">CHK32-1732</strain>
    </source>
</reference>
<protein>
    <submittedName>
        <fullName evidence="1">Uncharacterized protein</fullName>
    </submittedName>
</protein>
<proteinExistence type="predicted"/>
<reference evidence="1" key="1">
    <citation type="journal article" date="2021" name="PeerJ">
        <title>Extensive microbial diversity within the chicken gut microbiome revealed by metagenomics and culture.</title>
        <authorList>
            <person name="Gilroy R."/>
            <person name="Ravi A."/>
            <person name="Getino M."/>
            <person name="Pursley I."/>
            <person name="Horton D.L."/>
            <person name="Alikhan N.F."/>
            <person name="Baker D."/>
            <person name="Gharbi K."/>
            <person name="Hall N."/>
            <person name="Watson M."/>
            <person name="Adriaenssens E.M."/>
            <person name="Foster-Nyarko E."/>
            <person name="Jarju S."/>
            <person name="Secka A."/>
            <person name="Antonio M."/>
            <person name="Oren A."/>
            <person name="Chaudhuri R.R."/>
            <person name="La Ragione R."/>
            <person name="Hildebrand F."/>
            <person name="Pallen M.J."/>
        </authorList>
    </citation>
    <scope>NUCLEOTIDE SEQUENCE</scope>
    <source>
        <strain evidence="1">CHK32-1732</strain>
    </source>
</reference>